<keyword evidence="3" id="KW-1185">Reference proteome</keyword>
<evidence type="ECO:0000256" key="1">
    <source>
        <dbReference type="SAM" id="MobiDB-lite"/>
    </source>
</evidence>
<dbReference type="AlphaFoldDB" id="A0A6A6PAP2"/>
<name>A0A6A6PAP2_9PEZI</name>
<proteinExistence type="predicted"/>
<evidence type="ECO:0000313" key="3">
    <source>
        <dbReference type="Proteomes" id="UP000799766"/>
    </source>
</evidence>
<gene>
    <name evidence="2" type="ORF">BDY21DRAFT_334037</name>
</gene>
<organism evidence="2 3">
    <name type="scientific">Lineolata rhizophorae</name>
    <dbReference type="NCBI Taxonomy" id="578093"/>
    <lineage>
        <taxon>Eukaryota</taxon>
        <taxon>Fungi</taxon>
        <taxon>Dikarya</taxon>
        <taxon>Ascomycota</taxon>
        <taxon>Pezizomycotina</taxon>
        <taxon>Dothideomycetes</taxon>
        <taxon>Dothideomycetes incertae sedis</taxon>
        <taxon>Lineolatales</taxon>
        <taxon>Lineolataceae</taxon>
        <taxon>Lineolata</taxon>
    </lineage>
</organism>
<accession>A0A6A6PAP2</accession>
<dbReference type="Proteomes" id="UP000799766">
    <property type="component" value="Unassembled WGS sequence"/>
</dbReference>
<feature type="region of interest" description="Disordered" evidence="1">
    <location>
        <begin position="159"/>
        <end position="199"/>
    </location>
</feature>
<dbReference type="EMBL" id="MU001672">
    <property type="protein sequence ID" value="KAF2461005.1"/>
    <property type="molecule type" value="Genomic_DNA"/>
</dbReference>
<evidence type="ECO:0000313" key="2">
    <source>
        <dbReference type="EMBL" id="KAF2461005.1"/>
    </source>
</evidence>
<feature type="compositionally biased region" description="Basic and acidic residues" evidence="1">
    <location>
        <begin position="170"/>
        <end position="184"/>
    </location>
</feature>
<protein>
    <submittedName>
        <fullName evidence="2">Uncharacterized protein</fullName>
    </submittedName>
</protein>
<reference evidence="2" key="1">
    <citation type="journal article" date="2020" name="Stud. Mycol.">
        <title>101 Dothideomycetes genomes: a test case for predicting lifestyles and emergence of pathogens.</title>
        <authorList>
            <person name="Haridas S."/>
            <person name="Albert R."/>
            <person name="Binder M."/>
            <person name="Bloem J."/>
            <person name="Labutti K."/>
            <person name="Salamov A."/>
            <person name="Andreopoulos B."/>
            <person name="Baker S."/>
            <person name="Barry K."/>
            <person name="Bills G."/>
            <person name="Bluhm B."/>
            <person name="Cannon C."/>
            <person name="Castanera R."/>
            <person name="Culley D."/>
            <person name="Daum C."/>
            <person name="Ezra D."/>
            <person name="Gonzalez J."/>
            <person name="Henrissat B."/>
            <person name="Kuo A."/>
            <person name="Liang C."/>
            <person name="Lipzen A."/>
            <person name="Lutzoni F."/>
            <person name="Magnuson J."/>
            <person name="Mondo S."/>
            <person name="Nolan M."/>
            <person name="Ohm R."/>
            <person name="Pangilinan J."/>
            <person name="Park H.-J."/>
            <person name="Ramirez L."/>
            <person name="Alfaro M."/>
            <person name="Sun H."/>
            <person name="Tritt A."/>
            <person name="Yoshinaga Y."/>
            <person name="Zwiers L.-H."/>
            <person name="Turgeon B."/>
            <person name="Goodwin S."/>
            <person name="Spatafora J."/>
            <person name="Crous P."/>
            <person name="Grigoriev I."/>
        </authorList>
    </citation>
    <scope>NUCLEOTIDE SEQUENCE</scope>
    <source>
        <strain evidence="2">ATCC 16933</strain>
    </source>
</reference>
<feature type="region of interest" description="Disordered" evidence="1">
    <location>
        <begin position="21"/>
        <end position="40"/>
    </location>
</feature>
<sequence length="199" mass="21047">MHYSLLHANRKAAVDRALNTTNRAQNPEATSDPPPAYSANIMQDADPEYEEDPLKSDRQNTTVKLSARTTIRGSNNIIAGPLLDSNRITSLINAALNPVANPALTSSNRHIVELGLMESGNINLELDCDVDISGENNIIGLPPNLAQLCMAVANNGGGLSSPTVGGAEQSNKRKADEEPEDGHNSKKARVPSPSSGNSS</sequence>